<dbReference type="PANTHER" id="PTHR28163:SF1">
    <property type="entry name" value="PROTEIN PET117 HOMOLOG, MITOCHONDRIAL"/>
    <property type="match status" value="1"/>
</dbReference>
<protein>
    <submittedName>
        <fullName evidence="6">Uncharacterized protein</fullName>
    </submittedName>
</protein>
<keyword evidence="7" id="KW-1185">Reference proteome</keyword>
<proteinExistence type="inferred from homology"/>
<dbReference type="Pfam" id="PF15786">
    <property type="entry name" value="PET117"/>
    <property type="match status" value="1"/>
</dbReference>
<comment type="caution">
    <text evidence="6">The sequence shown here is derived from an EMBL/GenBank/DDBJ whole genome shotgun (WGS) entry which is preliminary data.</text>
</comment>
<evidence type="ECO:0000256" key="1">
    <source>
        <dbReference type="ARBA" id="ARBA00004173"/>
    </source>
</evidence>
<evidence type="ECO:0000256" key="4">
    <source>
        <dbReference type="ARBA" id="ARBA00023128"/>
    </source>
</evidence>
<dbReference type="GO" id="GO:0005739">
    <property type="term" value="C:mitochondrion"/>
    <property type="evidence" value="ECO:0007669"/>
    <property type="project" value="UniProtKB-SubCell"/>
</dbReference>
<keyword evidence="5" id="KW-0472">Membrane</keyword>
<comment type="subcellular location">
    <subcellularLocation>
        <location evidence="1">Mitochondrion</location>
    </subcellularLocation>
</comment>
<feature type="transmembrane region" description="Helical" evidence="5">
    <location>
        <begin position="34"/>
        <end position="52"/>
    </location>
</feature>
<accession>A0AAW1BPP4</accession>
<organism evidence="6 7">
    <name type="scientific">Crotalus adamanteus</name>
    <name type="common">Eastern diamondback rattlesnake</name>
    <dbReference type="NCBI Taxonomy" id="8729"/>
    <lineage>
        <taxon>Eukaryota</taxon>
        <taxon>Metazoa</taxon>
        <taxon>Chordata</taxon>
        <taxon>Craniata</taxon>
        <taxon>Vertebrata</taxon>
        <taxon>Euteleostomi</taxon>
        <taxon>Lepidosauria</taxon>
        <taxon>Squamata</taxon>
        <taxon>Bifurcata</taxon>
        <taxon>Unidentata</taxon>
        <taxon>Episquamata</taxon>
        <taxon>Toxicofera</taxon>
        <taxon>Serpentes</taxon>
        <taxon>Colubroidea</taxon>
        <taxon>Viperidae</taxon>
        <taxon>Crotalinae</taxon>
        <taxon>Crotalus</taxon>
    </lineage>
</organism>
<evidence type="ECO:0000313" key="6">
    <source>
        <dbReference type="EMBL" id="KAK9403772.1"/>
    </source>
</evidence>
<name>A0AAW1BPP4_CROAD</name>
<keyword evidence="5" id="KW-0812">Transmembrane</keyword>
<keyword evidence="4" id="KW-0496">Mitochondrion</keyword>
<dbReference type="EMBL" id="JAOTOJ010000003">
    <property type="protein sequence ID" value="KAK9403772.1"/>
    <property type="molecule type" value="Genomic_DNA"/>
</dbReference>
<evidence type="ECO:0000256" key="2">
    <source>
        <dbReference type="ARBA" id="ARBA00008197"/>
    </source>
</evidence>
<sequence length="104" mass="11871">MLLAPYLQWCGSFSCLLLWEVVELRCVMSAASKAALGVSVLLSGGAIIGVHIQQRRLREKLHEGVYRDLERQKYKEHFNILDKHTTLAIQLETENSKMLMARKS</sequence>
<comment type="similarity">
    <text evidence="2">Belongs to the PET117 family.</text>
</comment>
<evidence type="ECO:0000313" key="7">
    <source>
        <dbReference type="Proteomes" id="UP001474421"/>
    </source>
</evidence>
<dbReference type="PANTHER" id="PTHR28163">
    <property type="entry name" value="PROTEIN PET117 HOMOLOG, MITOCHONDRIAL"/>
    <property type="match status" value="1"/>
</dbReference>
<dbReference type="GO" id="GO:0033617">
    <property type="term" value="P:mitochondrial respiratory chain complex IV assembly"/>
    <property type="evidence" value="ECO:0007669"/>
    <property type="project" value="TreeGrafter"/>
</dbReference>
<reference evidence="6 7" key="1">
    <citation type="journal article" date="2024" name="Proc. Natl. Acad. Sci. U.S.A.">
        <title>The genetic regulatory architecture and epigenomic basis for age-related changes in rattlesnake venom.</title>
        <authorList>
            <person name="Hogan M.P."/>
            <person name="Holding M.L."/>
            <person name="Nystrom G.S."/>
            <person name="Colston T.J."/>
            <person name="Bartlett D.A."/>
            <person name="Mason A.J."/>
            <person name="Ellsworth S.A."/>
            <person name="Rautsaw R.M."/>
            <person name="Lawrence K.C."/>
            <person name="Strickland J.L."/>
            <person name="He B."/>
            <person name="Fraser P."/>
            <person name="Margres M.J."/>
            <person name="Gilbert D.M."/>
            <person name="Gibbs H.L."/>
            <person name="Parkinson C.L."/>
            <person name="Rokyta D.R."/>
        </authorList>
    </citation>
    <scope>NUCLEOTIDE SEQUENCE [LARGE SCALE GENOMIC DNA]</scope>
    <source>
        <strain evidence="6">DRR0105</strain>
    </source>
</reference>
<dbReference type="InterPro" id="IPR031568">
    <property type="entry name" value="Pet117"/>
</dbReference>
<dbReference type="Proteomes" id="UP001474421">
    <property type="component" value="Unassembled WGS sequence"/>
</dbReference>
<evidence type="ECO:0000256" key="5">
    <source>
        <dbReference type="SAM" id="Phobius"/>
    </source>
</evidence>
<evidence type="ECO:0000256" key="3">
    <source>
        <dbReference type="ARBA" id="ARBA00022946"/>
    </source>
</evidence>
<dbReference type="AlphaFoldDB" id="A0AAW1BPP4"/>
<gene>
    <name evidence="6" type="ORF">NXF25_008599</name>
</gene>
<keyword evidence="5" id="KW-1133">Transmembrane helix</keyword>
<keyword evidence="3" id="KW-0809">Transit peptide</keyword>